<sequence length="61" mass="7022">MVCLNQVAWAPVARSSFQGRIRGIPGSIPRRNNVWPVCMPLRMSRISRSPLVGRKPFWKLF</sequence>
<dbReference type="HOGENOM" id="CLU_2797860_0_0_1"/>
<dbReference type="Proteomes" id="UP000002051">
    <property type="component" value="Chromosome 2"/>
</dbReference>
<dbReference type="EnsemblPlants" id="KEH36783">
    <property type="protein sequence ID" value="KEH36783"/>
    <property type="gene ID" value="MTR_2g022440"/>
</dbReference>
<proteinExistence type="predicted"/>
<evidence type="ECO:0000313" key="1">
    <source>
        <dbReference type="EMBL" id="KEH36783.1"/>
    </source>
</evidence>
<reference evidence="1 3" key="2">
    <citation type="journal article" date="2014" name="BMC Genomics">
        <title>An improved genome release (version Mt4.0) for the model legume Medicago truncatula.</title>
        <authorList>
            <person name="Tang H."/>
            <person name="Krishnakumar V."/>
            <person name="Bidwell S."/>
            <person name="Rosen B."/>
            <person name="Chan A."/>
            <person name="Zhou S."/>
            <person name="Gentzbittel L."/>
            <person name="Childs K.L."/>
            <person name="Yandell M."/>
            <person name="Gundlach H."/>
            <person name="Mayer K.F."/>
            <person name="Schwartz D.C."/>
            <person name="Town C.D."/>
        </authorList>
    </citation>
    <scope>GENOME REANNOTATION</scope>
    <source>
        <strain evidence="1">A17</strain>
        <strain evidence="2 3">cv. Jemalong A17</strain>
    </source>
</reference>
<reference evidence="2" key="3">
    <citation type="submission" date="2015-04" db="UniProtKB">
        <authorList>
            <consortium name="EnsemblPlants"/>
        </authorList>
    </citation>
    <scope>IDENTIFICATION</scope>
    <source>
        <strain evidence="2">cv. Jemalong A17</strain>
    </source>
</reference>
<evidence type="ECO:0000313" key="3">
    <source>
        <dbReference type="Proteomes" id="UP000002051"/>
    </source>
</evidence>
<protein>
    <submittedName>
        <fullName evidence="1 2">Uncharacterized protein</fullName>
    </submittedName>
</protein>
<name>A0A072V614_MEDTR</name>
<keyword evidence="3" id="KW-1185">Reference proteome</keyword>
<organism evidence="1 3">
    <name type="scientific">Medicago truncatula</name>
    <name type="common">Barrel medic</name>
    <name type="synonym">Medicago tribuloides</name>
    <dbReference type="NCBI Taxonomy" id="3880"/>
    <lineage>
        <taxon>Eukaryota</taxon>
        <taxon>Viridiplantae</taxon>
        <taxon>Streptophyta</taxon>
        <taxon>Embryophyta</taxon>
        <taxon>Tracheophyta</taxon>
        <taxon>Spermatophyta</taxon>
        <taxon>Magnoliopsida</taxon>
        <taxon>eudicotyledons</taxon>
        <taxon>Gunneridae</taxon>
        <taxon>Pentapetalae</taxon>
        <taxon>rosids</taxon>
        <taxon>fabids</taxon>
        <taxon>Fabales</taxon>
        <taxon>Fabaceae</taxon>
        <taxon>Papilionoideae</taxon>
        <taxon>50 kb inversion clade</taxon>
        <taxon>NPAAA clade</taxon>
        <taxon>Hologalegina</taxon>
        <taxon>IRL clade</taxon>
        <taxon>Trifolieae</taxon>
        <taxon>Medicago</taxon>
    </lineage>
</organism>
<reference evidence="1 3" key="1">
    <citation type="journal article" date="2011" name="Nature">
        <title>The Medicago genome provides insight into the evolution of rhizobial symbioses.</title>
        <authorList>
            <person name="Young N.D."/>
            <person name="Debelle F."/>
            <person name="Oldroyd G.E."/>
            <person name="Geurts R."/>
            <person name="Cannon S.B."/>
            <person name="Udvardi M.K."/>
            <person name="Benedito V.A."/>
            <person name="Mayer K.F."/>
            <person name="Gouzy J."/>
            <person name="Schoof H."/>
            <person name="Van de Peer Y."/>
            <person name="Proost S."/>
            <person name="Cook D.R."/>
            <person name="Meyers B.C."/>
            <person name="Spannagl M."/>
            <person name="Cheung F."/>
            <person name="De Mita S."/>
            <person name="Krishnakumar V."/>
            <person name="Gundlach H."/>
            <person name="Zhou S."/>
            <person name="Mudge J."/>
            <person name="Bharti A.K."/>
            <person name="Murray J.D."/>
            <person name="Naoumkina M.A."/>
            <person name="Rosen B."/>
            <person name="Silverstein K.A."/>
            <person name="Tang H."/>
            <person name="Rombauts S."/>
            <person name="Zhao P.X."/>
            <person name="Zhou P."/>
            <person name="Barbe V."/>
            <person name="Bardou P."/>
            <person name="Bechner M."/>
            <person name="Bellec A."/>
            <person name="Berger A."/>
            <person name="Berges H."/>
            <person name="Bidwell S."/>
            <person name="Bisseling T."/>
            <person name="Choisne N."/>
            <person name="Couloux A."/>
            <person name="Denny R."/>
            <person name="Deshpande S."/>
            <person name="Dai X."/>
            <person name="Doyle J.J."/>
            <person name="Dudez A.M."/>
            <person name="Farmer A.D."/>
            <person name="Fouteau S."/>
            <person name="Franken C."/>
            <person name="Gibelin C."/>
            <person name="Gish J."/>
            <person name="Goldstein S."/>
            <person name="Gonzalez A.J."/>
            <person name="Green P.J."/>
            <person name="Hallab A."/>
            <person name="Hartog M."/>
            <person name="Hua A."/>
            <person name="Humphray S.J."/>
            <person name="Jeong D.H."/>
            <person name="Jing Y."/>
            <person name="Jocker A."/>
            <person name="Kenton S.M."/>
            <person name="Kim D.J."/>
            <person name="Klee K."/>
            <person name="Lai H."/>
            <person name="Lang C."/>
            <person name="Lin S."/>
            <person name="Macmil S.L."/>
            <person name="Magdelenat G."/>
            <person name="Matthews L."/>
            <person name="McCorrison J."/>
            <person name="Monaghan E.L."/>
            <person name="Mun J.H."/>
            <person name="Najar F.Z."/>
            <person name="Nicholson C."/>
            <person name="Noirot C."/>
            <person name="O'Bleness M."/>
            <person name="Paule C.R."/>
            <person name="Poulain J."/>
            <person name="Prion F."/>
            <person name="Qin B."/>
            <person name="Qu C."/>
            <person name="Retzel E.F."/>
            <person name="Riddle C."/>
            <person name="Sallet E."/>
            <person name="Samain S."/>
            <person name="Samson N."/>
            <person name="Sanders I."/>
            <person name="Saurat O."/>
            <person name="Scarpelli C."/>
            <person name="Schiex T."/>
            <person name="Segurens B."/>
            <person name="Severin A.J."/>
            <person name="Sherrier D.J."/>
            <person name="Shi R."/>
            <person name="Sims S."/>
            <person name="Singer S.R."/>
            <person name="Sinharoy S."/>
            <person name="Sterck L."/>
            <person name="Viollet A."/>
            <person name="Wang B.B."/>
            <person name="Wang K."/>
            <person name="Wang M."/>
            <person name="Wang X."/>
            <person name="Warfsmann J."/>
            <person name="Weissenbach J."/>
            <person name="White D.D."/>
            <person name="White J.D."/>
            <person name="Wiley G.B."/>
            <person name="Wincker P."/>
            <person name="Xing Y."/>
            <person name="Yang L."/>
            <person name="Yao Z."/>
            <person name="Ying F."/>
            <person name="Zhai J."/>
            <person name="Zhou L."/>
            <person name="Zuber A."/>
            <person name="Denarie J."/>
            <person name="Dixon R.A."/>
            <person name="May G.D."/>
            <person name="Schwartz D.C."/>
            <person name="Rogers J."/>
            <person name="Quetier F."/>
            <person name="Town C.D."/>
            <person name="Roe B.A."/>
        </authorList>
    </citation>
    <scope>NUCLEOTIDE SEQUENCE [LARGE SCALE GENOMIC DNA]</scope>
    <source>
        <strain evidence="1">A17</strain>
        <strain evidence="2 3">cv. Jemalong A17</strain>
    </source>
</reference>
<dbReference type="EMBL" id="CM001218">
    <property type="protein sequence ID" value="KEH36783.1"/>
    <property type="molecule type" value="Genomic_DNA"/>
</dbReference>
<dbReference type="AlphaFoldDB" id="A0A072V614"/>
<evidence type="ECO:0000313" key="2">
    <source>
        <dbReference type="EnsemblPlants" id="KEH36783"/>
    </source>
</evidence>
<gene>
    <name evidence="1" type="ordered locus">MTR_2g022440</name>
</gene>
<accession>A0A072V614</accession>